<dbReference type="Proteomes" id="UP001632038">
    <property type="component" value="Unassembled WGS sequence"/>
</dbReference>
<accession>A0ABD3CSN7</accession>
<dbReference type="PANTHER" id="PTHR31109">
    <property type="entry name" value="PROTEIN FAM207A"/>
    <property type="match status" value="1"/>
</dbReference>
<organism evidence="5 6">
    <name type="scientific">Castilleja foliolosa</name>
    <dbReference type="NCBI Taxonomy" id="1961234"/>
    <lineage>
        <taxon>Eukaryota</taxon>
        <taxon>Viridiplantae</taxon>
        <taxon>Streptophyta</taxon>
        <taxon>Embryophyta</taxon>
        <taxon>Tracheophyta</taxon>
        <taxon>Spermatophyta</taxon>
        <taxon>Magnoliopsida</taxon>
        <taxon>eudicotyledons</taxon>
        <taxon>Gunneridae</taxon>
        <taxon>Pentapetalae</taxon>
        <taxon>asterids</taxon>
        <taxon>lamiids</taxon>
        <taxon>Lamiales</taxon>
        <taxon>Orobanchaceae</taxon>
        <taxon>Pedicularideae</taxon>
        <taxon>Castillejinae</taxon>
        <taxon>Castilleja</taxon>
    </lineage>
</organism>
<feature type="region of interest" description="Disordered" evidence="4">
    <location>
        <begin position="161"/>
        <end position="199"/>
    </location>
</feature>
<name>A0ABD3CSN7_9LAMI</name>
<evidence type="ECO:0000256" key="1">
    <source>
        <dbReference type="ARBA" id="ARBA00004604"/>
    </source>
</evidence>
<keyword evidence="6" id="KW-1185">Reference proteome</keyword>
<reference evidence="6" key="1">
    <citation type="journal article" date="2024" name="IScience">
        <title>Strigolactones Initiate the Formation of Haustorium-like Structures in Castilleja.</title>
        <authorList>
            <person name="Buerger M."/>
            <person name="Peterson D."/>
            <person name="Chory J."/>
        </authorList>
    </citation>
    <scope>NUCLEOTIDE SEQUENCE [LARGE SCALE GENOMIC DNA]</scope>
</reference>
<dbReference type="Pfam" id="PF15341">
    <property type="entry name" value="SLX9"/>
    <property type="match status" value="1"/>
</dbReference>
<proteinExistence type="inferred from homology"/>
<keyword evidence="3" id="KW-0539">Nucleus</keyword>
<evidence type="ECO:0000313" key="5">
    <source>
        <dbReference type="EMBL" id="KAL3633006.1"/>
    </source>
</evidence>
<comment type="similarity">
    <text evidence="2">Belongs to the SLX9 family.</text>
</comment>
<gene>
    <name evidence="5" type="ORF">CASFOL_025990</name>
</gene>
<dbReference type="AlphaFoldDB" id="A0ABD3CSN7"/>
<protein>
    <recommendedName>
        <fullName evidence="7">Ribosome biogenesis protein slx9-like</fullName>
    </recommendedName>
</protein>
<dbReference type="GO" id="GO:0005730">
    <property type="term" value="C:nucleolus"/>
    <property type="evidence" value="ECO:0007669"/>
    <property type="project" value="UniProtKB-SubCell"/>
</dbReference>
<evidence type="ECO:0000256" key="3">
    <source>
        <dbReference type="ARBA" id="ARBA00023242"/>
    </source>
</evidence>
<comment type="subcellular location">
    <subcellularLocation>
        <location evidence="1">Nucleus</location>
        <location evidence="1">Nucleolus</location>
    </subcellularLocation>
</comment>
<sequence length="199" mass="23103">MDLMIEPINNKVFRESEKHRDLRGSPVRCRLVHRGPERKQVDQNQVPLMGKISSRSDGKNHSDRKFEKKMQFYELVRGSVVEKAISKEKQKKRSRQKRLKAYDLSALSEYLPELSSLDSKPAEFKINCKTGLALLLKESNQLKTVINHPVFQSDPFGAIYQHLQNTQPAEDEKPKRKDSKTRKNKAKKKKSKDVQSMEI</sequence>
<evidence type="ECO:0000256" key="4">
    <source>
        <dbReference type="SAM" id="MobiDB-lite"/>
    </source>
</evidence>
<comment type="caution">
    <text evidence="5">The sequence shown here is derived from an EMBL/GenBank/DDBJ whole genome shotgun (WGS) entry which is preliminary data.</text>
</comment>
<evidence type="ECO:0000313" key="6">
    <source>
        <dbReference type="Proteomes" id="UP001632038"/>
    </source>
</evidence>
<dbReference type="InterPro" id="IPR028160">
    <property type="entry name" value="Slx9-like"/>
</dbReference>
<evidence type="ECO:0008006" key="7">
    <source>
        <dbReference type="Google" id="ProtNLM"/>
    </source>
</evidence>
<evidence type="ECO:0000256" key="2">
    <source>
        <dbReference type="ARBA" id="ARBA00011022"/>
    </source>
</evidence>
<dbReference type="EMBL" id="JAVIJP010000032">
    <property type="protein sequence ID" value="KAL3633006.1"/>
    <property type="molecule type" value="Genomic_DNA"/>
</dbReference>
<dbReference type="PANTHER" id="PTHR31109:SF2">
    <property type="entry name" value="RIBOSOME BIOGENESIS PROTEIN SLX9 HOMOLOG"/>
    <property type="match status" value="1"/>
</dbReference>
<feature type="compositionally biased region" description="Basic residues" evidence="4">
    <location>
        <begin position="176"/>
        <end position="191"/>
    </location>
</feature>